<dbReference type="Proteomes" id="UP000053558">
    <property type="component" value="Unassembled WGS sequence"/>
</dbReference>
<dbReference type="EMBL" id="JH711581">
    <property type="protein sequence ID" value="EIW79311.1"/>
    <property type="molecule type" value="Genomic_DNA"/>
</dbReference>
<evidence type="ECO:0000256" key="1">
    <source>
        <dbReference type="SAM" id="SignalP"/>
    </source>
</evidence>
<dbReference type="RefSeq" id="XP_007770547.1">
    <property type="nucleotide sequence ID" value="XM_007772357.1"/>
</dbReference>
<comment type="caution">
    <text evidence="2">The sequence shown here is derived from an EMBL/GenBank/DDBJ whole genome shotgun (WGS) entry which is preliminary data.</text>
</comment>
<dbReference type="GeneID" id="19209280"/>
<reference evidence="3" key="1">
    <citation type="journal article" date="2012" name="Science">
        <title>The Paleozoic origin of enzymatic lignin decomposition reconstructed from 31 fungal genomes.</title>
        <authorList>
            <person name="Floudas D."/>
            <person name="Binder M."/>
            <person name="Riley R."/>
            <person name="Barry K."/>
            <person name="Blanchette R.A."/>
            <person name="Henrissat B."/>
            <person name="Martinez A.T."/>
            <person name="Otillar R."/>
            <person name="Spatafora J.W."/>
            <person name="Yadav J.S."/>
            <person name="Aerts A."/>
            <person name="Benoit I."/>
            <person name="Boyd A."/>
            <person name="Carlson A."/>
            <person name="Copeland A."/>
            <person name="Coutinho P.M."/>
            <person name="de Vries R.P."/>
            <person name="Ferreira P."/>
            <person name="Findley K."/>
            <person name="Foster B."/>
            <person name="Gaskell J."/>
            <person name="Glotzer D."/>
            <person name="Gorecki P."/>
            <person name="Heitman J."/>
            <person name="Hesse C."/>
            <person name="Hori C."/>
            <person name="Igarashi K."/>
            <person name="Jurgens J.A."/>
            <person name="Kallen N."/>
            <person name="Kersten P."/>
            <person name="Kohler A."/>
            <person name="Kuees U."/>
            <person name="Kumar T.K.A."/>
            <person name="Kuo A."/>
            <person name="LaButti K."/>
            <person name="Larrondo L.F."/>
            <person name="Lindquist E."/>
            <person name="Ling A."/>
            <person name="Lombard V."/>
            <person name="Lucas S."/>
            <person name="Lundell T."/>
            <person name="Martin R."/>
            <person name="McLaughlin D.J."/>
            <person name="Morgenstern I."/>
            <person name="Morin E."/>
            <person name="Murat C."/>
            <person name="Nagy L.G."/>
            <person name="Nolan M."/>
            <person name="Ohm R.A."/>
            <person name="Patyshakuliyeva A."/>
            <person name="Rokas A."/>
            <person name="Ruiz-Duenas F.J."/>
            <person name="Sabat G."/>
            <person name="Salamov A."/>
            <person name="Samejima M."/>
            <person name="Schmutz J."/>
            <person name="Slot J.C."/>
            <person name="St John F."/>
            <person name="Stenlid J."/>
            <person name="Sun H."/>
            <person name="Sun S."/>
            <person name="Syed K."/>
            <person name="Tsang A."/>
            <person name="Wiebenga A."/>
            <person name="Young D."/>
            <person name="Pisabarro A."/>
            <person name="Eastwood D.C."/>
            <person name="Martin F."/>
            <person name="Cullen D."/>
            <person name="Grigoriev I.V."/>
            <person name="Hibbett D.S."/>
        </authorList>
    </citation>
    <scope>NUCLEOTIDE SEQUENCE [LARGE SCALE GENOMIC DNA]</scope>
    <source>
        <strain evidence="3">RWD-64-598 SS2</strain>
    </source>
</reference>
<dbReference type="AlphaFoldDB" id="A0A5M3ML67"/>
<sequence>MKFLAFAIFAALTPLVSAWSVSVYVGDDQTCSTTSPTTITDVAPGDCVPLTEESNISSVKFDPSVGNGPFTGGLEIDFYQSIEFCGEGTGASVKYNASSTQDCQGATQAITYYKVWNITSS</sequence>
<feature type="chain" id="PRO_5024417322" description="AA1-like domain-containing protein" evidence="1">
    <location>
        <begin position="19"/>
        <end position="121"/>
    </location>
</feature>
<evidence type="ECO:0000313" key="3">
    <source>
        <dbReference type="Proteomes" id="UP000053558"/>
    </source>
</evidence>
<accession>A0A5M3ML67</accession>
<gene>
    <name evidence="2" type="ORF">CONPUDRAFT_74779</name>
</gene>
<keyword evidence="1" id="KW-0732">Signal</keyword>
<dbReference type="KEGG" id="cput:CONPUDRAFT_74779"/>
<evidence type="ECO:0008006" key="4">
    <source>
        <dbReference type="Google" id="ProtNLM"/>
    </source>
</evidence>
<proteinExistence type="predicted"/>
<protein>
    <recommendedName>
        <fullName evidence="4">AA1-like domain-containing protein</fullName>
    </recommendedName>
</protein>
<organism evidence="2 3">
    <name type="scientific">Coniophora puteana (strain RWD-64-598)</name>
    <name type="common">Brown rot fungus</name>
    <dbReference type="NCBI Taxonomy" id="741705"/>
    <lineage>
        <taxon>Eukaryota</taxon>
        <taxon>Fungi</taxon>
        <taxon>Dikarya</taxon>
        <taxon>Basidiomycota</taxon>
        <taxon>Agaricomycotina</taxon>
        <taxon>Agaricomycetes</taxon>
        <taxon>Agaricomycetidae</taxon>
        <taxon>Boletales</taxon>
        <taxon>Coniophorineae</taxon>
        <taxon>Coniophoraceae</taxon>
        <taxon>Coniophora</taxon>
    </lineage>
</organism>
<keyword evidence="3" id="KW-1185">Reference proteome</keyword>
<feature type="signal peptide" evidence="1">
    <location>
        <begin position="1"/>
        <end position="18"/>
    </location>
</feature>
<name>A0A5M3ML67_CONPW</name>
<evidence type="ECO:0000313" key="2">
    <source>
        <dbReference type="EMBL" id="EIW79311.1"/>
    </source>
</evidence>